<keyword evidence="8" id="KW-0547">Nucleotide-binding</keyword>
<dbReference type="GeneID" id="14918486"/>
<keyword evidence="4" id="KW-0963">Cytoplasm</keyword>
<organism evidence="18 19">
    <name type="scientific">Acanthamoeba castellanii (strain ATCC 30010 / Neff)</name>
    <dbReference type="NCBI Taxonomy" id="1257118"/>
    <lineage>
        <taxon>Eukaryota</taxon>
        <taxon>Amoebozoa</taxon>
        <taxon>Discosea</taxon>
        <taxon>Longamoebia</taxon>
        <taxon>Centramoebida</taxon>
        <taxon>Acanthamoebidae</taxon>
        <taxon>Acanthamoeba</taxon>
    </lineage>
</organism>
<dbReference type="InterPro" id="IPR027417">
    <property type="entry name" value="P-loop_NTPase"/>
</dbReference>
<dbReference type="GO" id="GO:0019287">
    <property type="term" value="P:isopentenyl diphosphate biosynthetic process, mevalonate pathway"/>
    <property type="evidence" value="ECO:0007669"/>
    <property type="project" value="UniProtKB-UniPathway"/>
</dbReference>
<reference evidence="18 19" key="1">
    <citation type="journal article" date="2013" name="Genome Biol.">
        <title>Genome of Acanthamoeba castellanii highlights extensive lateral gene transfer and early evolution of tyrosine kinase signaling.</title>
        <authorList>
            <person name="Clarke M."/>
            <person name="Lohan A.J."/>
            <person name="Liu B."/>
            <person name="Lagkouvardos I."/>
            <person name="Roy S."/>
            <person name="Zafar N."/>
            <person name="Bertelli C."/>
            <person name="Schilde C."/>
            <person name="Kianianmomeni A."/>
            <person name="Burglin T.R."/>
            <person name="Frech C."/>
            <person name="Turcotte B."/>
            <person name="Kopec K.O."/>
            <person name="Synnott J.M."/>
            <person name="Choo C."/>
            <person name="Paponov I."/>
            <person name="Finkler A."/>
            <person name="Soon Heng Tan C."/>
            <person name="Hutchins A.P."/>
            <person name="Weinmeier T."/>
            <person name="Rattei T."/>
            <person name="Chu J.S."/>
            <person name="Gimenez G."/>
            <person name="Irimia M."/>
            <person name="Rigden D.J."/>
            <person name="Fitzpatrick D.A."/>
            <person name="Lorenzo-Morales J."/>
            <person name="Bateman A."/>
            <person name="Chiu C.H."/>
            <person name="Tang P."/>
            <person name="Hegemann P."/>
            <person name="Fromm H."/>
            <person name="Raoult D."/>
            <person name="Greub G."/>
            <person name="Miranda-Saavedra D."/>
            <person name="Chen N."/>
            <person name="Nash P."/>
            <person name="Ginger M.L."/>
            <person name="Horn M."/>
            <person name="Schaap P."/>
            <person name="Caler L."/>
            <person name="Loftus B."/>
        </authorList>
    </citation>
    <scope>NUCLEOTIDE SEQUENCE [LARGE SCALE GENOMIC DNA]</scope>
    <source>
        <strain evidence="18 19">Neff</strain>
    </source>
</reference>
<keyword evidence="6" id="KW-0153">Cholesterol metabolism</keyword>
<evidence type="ECO:0000256" key="4">
    <source>
        <dbReference type="ARBA" id="ARBA00022490"/>
    </source>
</evidence>
<evidence type="ECO:0000256" key="3">
    <source>
        <dbReference type="ARBA" id="ARBA00012958"/>
    </source>
</evidence>
<dbReference type="EC" id="2.7.4.2" evidence="3"/>
<dbReference type="RefSeq" id="XP_004339428.1">
    <property type="nucleotide sequence ID" value="XM_004339380.1"/>
</dbReference>
<evidence type="ECO:0000256" key="17">
    <source>
        <dbReference type="ARBA" id="ARBA00034549"/>
    </source>
</evidence>
<accession>L8GWN0</accession>
<keyword evidence="19" id="KW-1185">Reference proteome</keyword>
<evidence type="ECO:0000256" key="1">
    <source>
        <dbReference type="ARBA" id="ARBA00004514"/>
    </source>
</evidence>
<evidence type="ECO:0000313" key="18">
    <source>
        <dbReference type="EMBL" id="ELR17415.1"/>
    </source>
</evidence>
<dbReference type="KEGG" id="acan:ACA1_061550"/>
<gene>
    <name evidence="18" type="ORF">ACA1_061550</name>
</gene>
<dbReference type="OrthoDB" id="2401875at2759"/>
<sequence length="232" mass="26446">MDLSTPANAIVLVSGKRFSGKDHLVGVAKGLFGGGHREGCGPRVESVFASTTDLFKEDFTLKFRDEIDHDRLLTDREYKEQHRMMMTAYWTEIKALDQTRYCSRLLEQARQMFSQTAADPASDDVAQVRLFFVTGVRYSWEIEYFEQSLHRAADDVRLVRLRVQSPLEFKKQLGWHESPIDSHETETGLDSFGRWDLVFTNDKLGDEHTTCFLRDRLLSFIGSATSPEPGGG</sequence>
<evidence type="ECO:0000256" key="13">
    <source>
        <dbReference type="ARBA" id="ARBA00023011"/>
    </source>
</evidence>
<dbReference type="GO" id="GO:0005524">
    <property type="term" value="F:ATP binding"/>
    <property type="evidence" value="ECO:0007669"/>
    <property type="project" value="UniProtKB-KW"/>
</dbReference>
<dbReference type="PANTHER" id="PTHR13101">
    <property type="entry name" value="PHOSPHOMEVALONATE KINASE"/>
    <property type="match status" value="1"/>
</dbReference>
<evidence type="ECO:0000256" key="12">
    <source>
        <dbReference type="ARBA" id="ARBA00022955"/>
    </source>
</evidence>
<evidence type="ECO:0000313" key="19">
    <source>
        <dbReference type="Proteomes" id="UP000011083"/>
    </source>
</evidence>
<keyword evidence="11" id="KW-0067">ATP-binding</keyword>
<evidence type="ECO:0000256" key="14">
    <source>
        <dbReference type="ARBA" id="ARBA00023098"/>
    </source>
</evidence>
<keyword evidence="16" id="KW-0753">Steroid metabolism</keyword>
<dbReference type="GO" id="GO:0006695">
    <property type="term" value="P:cholesterol biosynthetic process"/>
    <property type="evidence" value="ECO:0007669"/>
    <property type="project" value="UniProtKB-KW"/>
</dbReference>
<evidence type="ECO:0000256" key="16">
    <source>
        <dbReference type="ARBA" id="ARBA00023221"/>
    </source>
</evidence>
<keyword evidence="14" id="KW-0443">Lipid metabolism</keyword>
<evidence type="ECO:0000256" key="9">
    <source>
        <dbReference type="ARBA" id="ARBA00022777"/>
    </source>
</evidence>
<evidence type="ECO:0000256" key="10">
    <source>
        <dbReference type="ARBA" id="ARBA00022778"/>
    </source>
</evidence>
<keyword evidence="12" id="KW-0752">Steroid biosynthesis</keyword>
<dbReference type="GO" id="GO:0004631">
    <property type="term" value="F:phosphomevalonate kinase activity"/>
    <property type="evidence" value="ECO:0007669"/>
    <property type="project" value="UniProtKB-EC"/>
</dbReference>
<evidence type="ECO:0000256" key="11">
    <source>
        <dbReference type="ARBA" id="ARBA00022840"/>
    </source>
</evidence>
<evidence type="ECO:0000256" key="2">
    <source>
        <dbReference type="ARBA" id="ARBA00005017"/>
    </source>
</evidence>
<evidence type="ECO:0000256" key="5">
    <source>
        <dbReference type="ARBA" id="ARBA00022516"/>
    </source>
</evidence>
<dbReference type="EMBL" id="KB007974">
    <property type="protein sequence ID" value="ELR17415.1"/>
    <property type="molecule type" value="Genomic_DNA"/>
</dbReference>
<dbReference type="STRING" id="1257118.L8GWN0"/>
<keyword evidence="15" id="KW-1207">Sterol metabolism</keyword>
<dbReference type="AlphaFoldDB" id="L8GWN0"/>
<keyword evidence="7" id="KW-0808">Transferase</keyword>
<dbReference type="Gene3D" id="3.40.50.300">
    <property type="entry name" value="P-loop containing nucleotide triphosphate hydrolases"/>
    <property type="match status" value="1"/>
</dbReference>
<dbReference type="UniPathway" id="UPA00057">
    <property type="reaction ID" value="UER00099"/>
</dbReference>
<evidence type="ECO:0000256" key="7">
    <source>
        <dbReference type="ARBA" id="ARBA00022679"/>
    </source>
</evidence>
<dbReference type="GO" id="GO:0005829">
    <property type="term" value="C:cytosol"/>
    <property type="evidence" value="ECO:0007669"/>
    <property type="project" value="UniProtKB-SubCell"/>
</dbReference>
<evidence type="ECO:0000256" key="8">
    <source>
        <dbReference type="ARBA" id="ARBA00022741"/>
    </source>
</evidence>
<keyword evidence="10" id="KW-0152">Cholesterol biosynthesis</keyword>
<proteinExistence type="predicted"/>
<dbReference type="InterPro" id="IPR005919">
    <property type="entry name" value="Pmev_kin_anim"/>
</dbReference>
<keyword evidence="13" id="KW-0756">Sterol biosynthesis</keyword>
<name>L8GWN0_ACACF</name>
<evidence type="ECO:0000256" key="6">
    <source>
        <dbReference type="ARBA" id="ARBA00022548"/>
    </source>
</evidence>
<comment type="subcellular location">
    <subcellularLocation>
        <location evidence="1">Cytoplasm</location>
        <location evidence="1">Cytosol</location>
    </subcellularLocation>
</comment>
<protein>
    <recommendedName>
        <fullName evidence="17">Phosphomevalonate kinase</fullName>
        <ecNumber evidence="3">2.7.4.2</ecNumber>
    </recommendedName>
</protein>
<comment type="pathway">
    <text evidence="2">Isoprenoid biosynthesis; isopentenyl diphosphate biosynthesis via mevalonate pathway; isopentenyl diphosphate from (R)-mevalonate: step 2/3.</text>
</comment>
<keyword evidence="9" id="KW-0418">Kinase</keyword>
<dbReference type="Proteomes" id="UP000011083">
    <property type="component" value="Unassembled WGS sequence"/>
</dbReference>
<evidence type="ECO:0000256" key="15">
    <source>
        <dbReference type="ARBA" id="ARBA00023166"/>
    </source>
</evidence>
<keyword evidence="5" id="KW-0444">Lipid biosynthesis</keyword>
<dbReference type="VEuPathDB" id="AmoebaDB:ACA1_061550"/>
<dbReference type="PANTHER" id="PTHR13101:SF1">
    <property type="entry name" value="PHOSPHOMEVALONATE KINASE"/>
    <property type="match status" value="1"/>
</dbReference>
<dbReference type="Pfam" id="PF04275">
    <property type="entry name" value="P-mevalo_kinase"/>
    <property type="match status" value="1"/>
</dbReference>